<evidence type="ECO:0000313" key="2">
    <source>
        <dbReference type="EMBL" id="MCB8883428.1"/>
    </source>
</evidence>
<comment type="caution">
    <text evidence="2">The sequence shown here is derived from an EMBL/GenBank/DDBJ whole genome shotgun (WGS) entry which is preliminary data.</text>
</comment>
<dbReference type="PANTHER" id="PTHR33490:SF1">
    <property type="entry name" value="SLL1233 PROTEIN"/>
    <property type="match status" value="1"/>
</dbReference>
<name>A0A964E6W6_9PROT</name>
<dbReference type="Proteomes" id="UP000721844">
    <property type="component" value="Unassembled WGS sequence"/>
</dbReference>
<reference evidence="2 3" key="1">
    <citation type="journal article" date="2021" name="Microorganisms">
        <title>Acidisoma silvae sp. nov. and Acidisomacellulosilytica sp. nov., Two Acidophilic Bacteria Isolated from Decaying Wood, Hydrolyzing Cellulose and Producing Poly-3-hydroxybutyrate.</title>
        <authorList>
            <person name="Mieszkin S."/>
            <person name="Pouder E."/>
            <person name="Uroz S."/>
            <person name="Simon-Colin C."/>
            <person name="Alain K."/>
        </authorList>
    </citation>
    <scope>NUCLEOTIDE SEQUENCE [LARGE SCALE GENOMIC DNA]</scope>
    <source>
        <strain evidence="2 3">HW T5.17</strain>
    </source>
</reference>
<organism evidence="2 3">
    <name type="scientific">Acidisoma cellulosilyticum</name>
    <dbReference type="NCBI Taxonomy" id="2802395"/>
    <lineage>
        <taxon>Bacteria</taxon>
        <taxon>Pseudomonadati</taxon>
        <taxon>Pseudomonadota</taxon>
        <taxon>Alphaproteobacteria</taxon>
        <taxon>Acetobacterales</taxon>
        <taxon>Acidocellaceae</taxon>
        <taxon>Acidisoma</taxon>
    </lineage>
</organism>
<keyword evidence="3" id="KW-1185">Reference proteome</keyword>
<dbReference type="Gene3D" id="3.10.620.30">
    <property type="match status" value="1"/>
</dbReference>
<accession>A0A964E6W6</accession>
<dbReference type="InterPro" id="IPR038765">
    <property type="entry name" value="Papain-like_cys_pep_sf"/>
</dbReference>
<feature type="domain" description="Transglutaminase-like" evidence="1">
    <location>
        <begin position="173"/>
        <end position="242"/>
    </location>
</feature>
<dbReference type="SUPFAM" id="SSF54001">
    <property type="entry name" value="Cysteine proteinases"/>
    <property type="match status" value="1"/>
</dbReference>
<protein>
    <submittedName>
        <fullName evidence="2">Transglutaminase family protein</fullName>
    </submittedName>
</protein>
<dbReference type="RefSeq" id="WP_227310083.1">
    <property type="nucleotide sequence ID" value="NZ_JAESVA010000013.1"/>
</dbReference>
<dbReference type="InterPro" id="IPR013589">
    <property type="entry name" value="Bac_transglu_N"/>
</dbReference>
<dbReference type="Pfam" id="PF01841">
    <property type="entry name" value="Transglut_core"/>
    <property type="match status" value="1"/>
</dbReference>
<dbReference type="SMART" id="SM00460">
    <property type="entry name" value="TGc"/>
    <property type="match status" value="1"/>
</dbReference>
<dbReference type="EMBL" id="JAESVA010000013">
    <property type="protein sequence ID" value="MCB8883428.1"/>
    <property type="molecule type" value="Genomic_DNA"/>
</dbReference>
<evidence type="ECO:0000259" key="1">
    <source>
        <dbReference type="SMART" id="SM00460"/>
    </source>
</evidence>
<proteinExistence type="predicted"/>
<evidence type="ECO:0000313" key="3">
    <source>
        <dbReference type="Proteomes" id="UP000721844"/>
    </source>
</evidence>
<dbReference type="AlphaFoldDB" id="A0A964E6W6"/>
<dbReference type="InterPro" id="IPR002931">
    <property type="entry name" value="Transglutaminase-like"/>
</dbReference>
<dbReference type="PANTHER" id="PTHR33490">
    <property type="entry name" value="BLR5614 PROTEIN-RELATED"/>
    <property type="match status" value="1"/>
</dbReference>
<gene>
    <name evidence="2" type="ORF">ACELLULO517_24485</name>
</gene>
<sequence>MVRLNIRHRTTYHYNRNVSLRPHRLMLRPRESRELRLLGMEIIVNPDAVLTWAQDVAGNSVASLTFRSMTNQLVIESIADIELDAVVWPVFDISASAIFYPFHYTDDDQADLGLLASPRLADAAGKLRAWVSAFVRTDPTDTLALLKDINFGILSWISYQERDDEGTQSPVETLERGWGACRDLALLFVEAVRTLGFGARIVSGYLHNPSQEIKGSAGAGTTHAWAEVYLPGAGWITFDPTNRSMGGANLIPVAVGRDIRQVMPVIGEFIGLSDAFSHMTVEVCVIG</sequence>
<dbReference type="Pfam" id="PF08379">
    <property type="entry name" value="Bact_transglu_N"/>
    <property type="match status" value="1"/>
</dbReference>